<evidence type="ECO:0000313" key="2">
    <source>
        <dbReference type="EMBL" id="QAY62798.1"/>
    </source>
</evidence>
<dbReference type="Proteomes" id="UP000291758">
    <property type="component" value="Chromosome"/>
</dbReference>
<name>A0A4P6EXM6_9MICO</name>
<feature type="signal peptide" evidence="1">
    <location>
        <begin position="1"/>
        <end position="24"/>
    </location>
</feature>
<dbReference type="PROSITE" id="PS51257">
    <property type="entry name" value="PROKAR_LIPOPROTEIN"/>
    <property type="match status" value="1"/>
</dbReference>
<keyword evidence="3" id="KW-1185">Reference proteome</keyword>
<sequence>MRTRAVTSLLVLAAVAATAACSKAAPSAMSADAVAGRYGYRVADATLTPVYALVPGFKKTRLISTPATS</sequence>
<evidence type="ECO:0000256" key="1">
    <source>
        <dbReference type="SAM" id="SignalP"/>
    </source>
</evidence>
<dbReference type="EMBL" id="CP035495">
    <property type="protein sequence ID" value="QAY62798.1"/>
    <property type="molecule type" value="Genomic_DNA"/>
</dbReference>
<accession>A0A4P6EXM6</accession>
<protein>
    <submittedName>
        <fullName evidence="2">Uncharacterized protein</fullName>
    </submittedName>
</protein>
<proteinExistence type="predicted"/>
<keyword evidence="1" id="KW-0732">Signal</keyword>
<gene>
    <name evidence="2" type="ORF">ET495_05485</name>
</gene>
<feature type="chain" id="PRO_5020429111" evidence="1">
    <location>
        <begin position="25"/>
        <end position="69"/>
    </location>
</feature>
<dbReference type="AlphaFoldDB" id="A0A4P6EXM6"/>
<evidence type="ECO:0000313" key="3">
    <source>
        <dbReference type="Proteomes" id="UP000291758"/>
    </source>
</evidence>
<dbReference type="KEGG" id="xyl:ET495_05485"/>
<reference evidence="2 3" key="1">
    <citation type="submission" date="2019-01" db="EMBL/GenBank/DDBJ databases">
        <title>Genome sequencing of strain 2JSPR-7.</title>
        <authorList>
            <person name="Heo J."/>
            <person name="Kim S.-J."/>
            <person name="Kim J.-S."/>
            <person name="Hong S.-B."/>
            <person name="Kwon S.-W."/>
        </authorList>
    </citation>
    <scope>NUCLEOTIDE SEQUENCE [LARGE SCALE GENOMIC DNA]</scope>
    <source>
        <strain evidence="2 3">2JSPR-7</strain>
    </source>
</reference>
<organism evidence="2 3">
    <name type="scientific">Xylanimonas allomyrinae</name>
    <dbReference type="NCBI Taxonomy" id="2509459"/>
    <lineage>
        <taxon>Bacteria</taxon>
        <taxon>Bacillati</taxon>
        <taxon>Actinomycetota</taxon>
        <taxon>Actinomycetes</taxon>
        <taxon>Micrococcales</taxon>
        <taxon>Promicromonosporaceae</taxon>
        <taxon>Xylanimonas</taxon>
    </lineage>
</organism>
<dbReference type="RefSeq" id="WP_129203280.1">
    <property type="nucleotide sequence ID" value="NZ_CP035495.1"/>
</dbReference>